<evidence type="ECO:0000256" key="8">
    <source>
        <dbReference type="ARBA" id="ARBA00023242"/>
    </source>
</evidence>
<gene>
    <name evidence="11" type="ORF">MCHLO_05793</name>
</gene>
<evidence type="ECO:0000256" key="3">
    <source>
        <dbReference type="ARBA" id="ARBA00011022"/>
    </source>
</evidence>
<evidence type="ECO:0000256" key="1">
    <source>
        <dbReference type="ARBA" id="ARBA00004141"/>
    </source>
</evidence>
<feature type="transmembrane region" description="Helical" evidence="10">
    <location>
        <begin position="514"/>
        <end position="534"/>
    </location>
</feature>
<keyword evidence="5 10" id="KW-0812">Transmembrane</keyword>
<reference evidence="11" key="1">
    <citation type="submission" date="2014-09" db="EMBL/GenBank/DDBJ databases">
        <title>Genome sequence of the luminous mushroom Mycena chlorophos for searching fungal bioluminescence genes.</title>
        <authorList>
            <person name="Tanaka Y."/>
            <person name="Kasuga D."/>
            <person name="Oba Y."/>
            <person name="Hase S."/>
            <person name="Sato K."/>
            <person name="Oba Y."/>
            <person name="Sakakibara Y."/>
        </authorList>
    </citation>
    <scope>NUCLEOTIDE SEQUENCE</scope>
</reference>
<comment type="subcellular location">
    <subcellularLocation>
        <location evidence="1">Membrane</location>
        <topology evidence="1">Multi-pass membrane protein</topology>
    </subcellularLocation>
    <subcellularLocation>
        <location evidence="2">Nucleus</location>
        <location evidence="2">Nucleolus</location>
    </subcellularLocation>
</comment>
<evidence type="ECO:0000256" key="4">
    <source>
        <dbReference type="ARBA" id="ARBA00021321"/>
    </source>
</evidence>
<feature type="transmembrane region" description="Helical" evidence="10">
    <location>
        <begin position="591"/>
        <end position="609"/>
    </location>
</feature>
<feature type="region of interest" description="Disordered" evidence="9">
    <location>
        <begin position="1"/>
        <end position="125"/>
    </location>
</feature>
<keyword evidence="7 10" id="KW-0472">Membrane</keyword>
<evidence type="ECO:0000256" key="6">
    <source>
        <dbReference type="ARBA" id="ARBA00022989"/>
    </source>
</evidence>
<evidence type="ECO:0000256" key="9">
    <source>
        <dbReference type="SAM" id="MobiDB-lite"/>
    </source>
</evidence>
<feature type="transmembrane region" description="Helical" evidence="10">
    <location>
        <begin position="684"/>
        <end position="704"/>
    </location>
</feature>
<protein>
    <recommendedName>
        <fullName evidence="4">Ribosome biogenesis protein SLX9</fullName>
    </recommendedName>
</protein>
<evidence type="ECO:0000256" key="10">
    <source>
        <dbReference type="SAM" id="Phobius"/>
    </source>
</evidence>
<dbReference type="InterPro" id="IPR037185">
    <property type="entry name" value="EmrE-like"/>
</dbReference>
<feature type="compositionally biased region" description="Polar residues" evidence="9">
    <location>
        <begin position="40"/>
        <end position="59"/>
    </location>
</feature>
<feature type="transmembrane region" description="Helical" evidence="10">
    <location>
        <begin position="541"/>
        <end position="559"/>
    </location>
</feature>
<feature type="region of interest" description="Disordered" evidence="9">
    <location>
        <begin position="743"/>
        <end position="762"/>
    </location>
</feature>
<name>A0ABQ0LB70_MYCCL</name>
<evidence type="ECO:0000256" key="7">
    <source>
        <dbReference type="ARBA" id="ARBA00023136"/>
    </source>
</evidence>
<dbReference type="PANTHER" id="PTHR23051">
    <property type="entry name" value="SOLUTE CARRIER FAMILY 35, MEMBER F5"/>
    <property type="match status" value="1"/>
</dbReference>
<evidence type="ECO:0000256" key="5">
    <source>
        <dbReference type="ARBA" id="ARBA00022692"/>
    </source>
</evidence>
<sequence>MSDAFAQRASRTPVHIPTVRTAPPWAQDEPPSPAEEHSSQLHAINATESRPSVTSFSTHASKEPSRWNTFATRPRGASNAALAQPSTSGTDRKNLSFKERSISWLPSQRDGSSFPRRQRQPSRATSINRNWDLSIVLPTPPTLAASTAYTLQHNATPGWDVPWTSRVGAQGPAGRHLAEGSDEESPVDSEKEAELRHRRRHQLRLFILSNAYVPLIFRFINLSFTTAALALAIKIRALERRLHTTQQLGSSPTVVIIFAPLTLFHVLTSLYLEYFGRPLGLWRTSHKLAHTLSEVLFICCWAAALSLCFDNFLTFCTSTTWYSNVPPPTTTAQPAPDSRCDDQVALIVLVFIGLLAYCANLRPVSRVARLRAVSRLRATRDYAVGIGLLILVVVLWTASNFVTQGMYDGGYEKPFLVTYLNTASFALYLVPVWFRRWLKGRREDSGARTPTHAYQPLAVDSEADHSLIPPTVSPEAALPPLTTQETTRLALVFCSLWFIANWTLNASLDFTSVASATILSSTSGFFTFGIGRIFRVETFTIAKIAALVTSFTGVVLVSLSDSIQPQQPAGAASRPLAHIEDLAPRPIFGDILAIVSAVFYACYVILLKVRIRTESRINMQLFFGYVGLFNILLYWPIGILLHIFGIEHFELPSRRAAAALLINMGITLTSDFLYVLAMLKTTPLVVTVGLSLTIPLAVLGDFMSGRFTRGQVIFGALLVLLSFVVVGLDNEKIQRREGIIEEVSDEDSEDRPPKAPKNPVRLSKRSFAVQQNAVEHVEVGAAIEDSANDVLHNIEQDSNQPVLKKKEKQQIKRDALRQRLELSTSPYSKSHERRVKRKAREQLAGATMDDIQAALIAVDEGEETAPASMTNGAEAVVAQPPKRKLKPGQIGEGKNATLSNNQRKKVLQTERLRLPQIMKNTEFSTNPFQTIRSHAQNTLVKHAAT</sequence>
<feature type="transmembrane region" description="Helical" evidence="10">
    <location>
        <begin position="621"/>
        <end position="644"/>
    </location>
</feature>
<feature type="transmembrane region" description="Helical" evidence="10">
    <location>
        <begin position="205"/>
        <end position="233"/>
    </location>
</feature>
<evidence type="ECO:0000313" key="11">
    <source>
        <dbReference type="EMBL" id="GAT48379.1"/>
    </source>
</evidence>
<comment type="similarity">
    <text evidence="3">Belongs to the SLX9 family.</text>
</comment>
<keyword evidence="6 10" id="KW-1133">Transmembrane helix</keyword>
<keyword evidence="12" id="KW-1185">Reference proteome</keyword>
<dbReference type="EMBL" id="DF844513">
    <property type="protein sequence ID" value="GAT48379.1"/>
    <property type="molecule type" value="Genomic_DNA"/>
</dbReference>
<feature type="transmembrane region" description="Helical" evidence="10">
    <location>
        <begin position="382"/>
        <end position="403"/>
    </location>
</feature>
<organism evidence="11 12">
    <name type="scientific">Mycena chlorophos</name>
    <name type="common">Agaric fungus</name>
    <name type="synonym">Agaricus chlorophos</name>
    <dbReference type="NCBI Taxonomy" id="658473"/>
    <lineage>
        <taxon>Eukaryota</taxon>
        <taxon>Fungi</taxon>
        <taxon>Dikarya</taxon>
        <taxon>Basidiomycota</taxon>
        <taxon>Agaricomycotina</taxon>
        <taxon>Agaricomycetes</taxon>
        <taxon>Agaricomycetidae</taxon>
        <taxon>Agaricales</taxon>
        <taxon>Marasmiineae</taxon>
        <taxon>Mycenaceae</taxon>
        <taxon>Mycena</taxon>
    </lineage>
</organism>
<feature type="transmembrane region" description="Helical" evidence="10">
    <location>
        <begin position="343"/>
        <end position="361"/>
    </location>
</feature>
<feature type="transmembrane region" description="Helical" evidence="10">
    <location>
        <begin position="489"/>
        <end position="508"/>
    </location>
</feature>
<dbReference type="Pfam" id="PF15341">
    <property type="entry name" value="SLX9"/>
    <property type="match status" value="1"/>
</dbReference>
<accession>A0ABQ0LB70</accession>
<feature type="transmembrane region" description="Helical" evidence="10">
    <location>
        <begin position="415"/>
        <end position="434"/>
    </location>
</feature>
<feature type="region of interest" description="Disordered" evidence="9">
    <location>
        <begin position="865"/>
        <end position="896"/>
    </location>
</feature>
<dbReference type="InterPro" id="IPR028160">
    <property type="entry name" value="Slx9-like"/>
</dbReference>
<evidence type="ECO:0000313" key="12">
    <source>
        <dbReference type="Proteomes" id="UP000815677"/>
    </source>
</evidence>
<dbReference type="Proteomes" id="UP000815677">
    <property type="component" value="Unassembled WGS sequence"/>
</dbReference>
<dbReference type="SUPFAM" id="SSF103481">
    <property type="entry name" value="Multidrug resistance efflux transporter EmrE"/>
    <property type="match status" value="1"/>
</dbReference>
<proteinExistence type="inferred from homology"/>
<keyword evidence="8" id="KW-0539">Nucleus</keyword>
<feature type="transmembrane region" description="Helical" evidence="10">
    <location>
        <begin position="710"/>
        <end position="728"/>
    </location>
</feature>
<dbReference type="PANTHER" id="PTHR23051:SF0">
    <property type="entry name" value="SOLUTE CARRIER FAMILY 35 MEMBER F5"/>
    <property type="match status" value="1"/>
</dbReference>
<feature type="region of interest" description="Disordered" evidence="9">
    <location>
        <begin position="797"/>
        <end position="816"/>
    </location>
</feature>
<evidence type="ECO:0000256" key="2">
    <source>
        <dbReference type="ARBA" id="ARBA00004604"/>
    </source>
</evidence>
<feature type="transmembrane region" description="Helical" evidence="10">
    <location>
        <begin position="656"/>
        <end position="677"/>
    </location>
</feature>
<feature type="transmembrane region" description="Helical" evidence="10">
    <location>
        <begin position="253"/>
        <end position="274"/>
    </location>
</feature>
<feature type="compositionally biased region" description="Basic and acidic residues" evidence="9">
    <location>
        <begin position="90"/>
        <end position="101"/>
    </location>
</feature>
<feature type="region of interest" description="Disordered" evidence="9">
    <location>
        <begin position="170"/>
        <end position="191"/>
    </location>
</feature>